<keyword evidence="1" id="KW-0472">Membrane</keyword>
<reference evidence="2 3" key="1">
    <citation type="submission" date="2023-08" db="EMBL/GenBank/DDBJ databases">
        <title>Genome sequence of Thermaerobacter compostii strain Ins1, a spore-forming filamentous bacterium isolated from a deep geothermal reservoir.</title>
        <authorList>
            <person name="Bregnard D."/>
            <person name="Gonzalez D."/>
            <person name="Junier P."/>
        </authorList>
    </citation>
    <scope>NUCLEOTIDE SEQUENCE [LARGE SCALE GENOMIC DNA]</scope>
    <source>
        <strain evidence="2 3">Ins1</strain>
    </source>
</reference>
<keyword evidence="1" id="KW-0812">Transmembrane</keyword>
<dbReference type="RefSeq" id="WP_318751349.1">
    <property type="nucleotide sequence ID" value="NZ_CP132508.1"/>
</dbReference>
<feature type="transmembrane region" description="Helical" evidence="1">
    <location>
        <begin position="29"/>
        <end position="49"/>
    </location>
</feature>
<evidence type="ECO:0000313" key="2">
    <source>
        <dbReference type="EMBL" id="WPD19909.1"/>
    </source>
</evidence>
<gene>
    <name evidence="2" type="ORF">Q5761_04470</name>
</gene>
<keyword evidence="3" id="KW-1185">Reference proteome</keyword>
<keyword evidence="1" id="KW-1133">Transmembrane helix</keyword>
<evidence type="ECO:0000313" key="3">
    <source>
        <dbReference type="Proteomes" id="UP001304683"/>
    </source>
</evidence>
<accession>A0ABZ0QRJ0</accession>
<organism evidence="2 3">
    <name type="scientific">Thermaerobacter composti</name>
    <dbReference type="NCBI Taxonomy" id="554949"/>
    <lineage>
        <taxon>Bacteria</taxon>
        <taxon>Bacillati</taxon>
        <taxon>Bacillota</taxon>
        <taxon>Clostridia</taxon>
        <taxon>Eubacteriales</taxon>
        <taxon>Clostridiales Family XVII. Incertae Sedis</taxon>
        <taxon>Thermaerobacter</taxon>
    </lineage>
</organism>
<evidence type="ECO:0000256" key="1">
    <source>
        <dbReference type="SAM" id="Phobius"/>
    </source>
</evidence>
<proteinExistence type="predicted"/>
<dbReference type="Proteomes" id="UP001304683">
    <property type="component" value="Chromosome"/>
</dbReference>
<sequence>MRTGRRPTHGPLRLGLASNRHVELRAYHVPLGVLIFFVAWLTLAVVHGVRFQPDEPA</sequence>
<dbReference type="EMBL" id="CP132508">
    <property type="protein sequence ID" value="WPD19909.1"/>
    <property type="molecule type" value="Genomic_DNA"/>
</dbReference>
<protein>
    <submittedName>
        <fullName evidence="2">Uncharacterized protein</fullName>
    </submittedName>
</protein>
<name>A0ABZ0QRJ0_9FIRM</name>